<accession>A0A7S2S7U6</accession>
<dbReference type="PANTHER" id="PTHR42886:SF29">
    <property type="entry name" value="PUMMELIG, ISOFORM A"/>
    <property type="match status" value="1"/>
</dbReference>
<dbReference type="GO" id="GO:0055088">
    <property type="term" value="P:lipid homeostasis"/>
    <property type="evidence" value="ECO:0007669"/>
    <property type="project" value="TreeGrafter"/>
</dbReference>
<dbReference type="AlphaFoldDB" id="A0A7S2S7U6"/>
<evidence type="ECO:0000313" key="3">
    <source>
        <dbReference type="EMBL" id="CAD9692117.1"/>
    </source>
</evidence>
<sequence length="353" mass="38930">MAQRMVSEWWLGTSKTLLKSSQDALVKNLVRHKMVPTAAGGLNGIDSGLVRDRKETIVMAHGFGSGLGFFYSNIDPLLASDKVSRVLLFDWLGMGGSDRPPTKASPRIPLIPCCDSRFSTTQAVDFFIDSFEAWVKAQKLDNFTLVAHSLGGYAAARYALKYPGRLNNLILASPVGFPTHPTDSLNRSELDSVGLKLIDTLWSKNVTPQQLVRMMGSSRGKRSVISILGRRLQGSLTERDKEFLGEYLYHITVAPASGEYAMNSLLKPIKTPNSIGVYAREPLLDLMTTGCLPNTDLKVLFGDHDWMRPSGNELAAREVAKRLGGSVSILRNAGHHLYMDNSEDFHREILSCC</sequence>
<dbReference type="InterPro" id="IPR029058">
    <property type="entry name" value="AB_hydrolase_fold"/>
</dbReference>
<proteinExistence type="inferred from homology"/>
<organism evidence="3">
    <name type="scientific">Mucochytrium quahogii</name>
    <dbReference type="NCBI Taxonomy" id="96639"/>
    <lineage>
        <taxon>Eukaryota</taxon>
        <taxon>Sar</taxon>
        <taxon>Stramenopiles</taxon>
        <taxon>Bigyra</taxon>
        <taxon>Labyrinthulomycetes</taxon>
        <taxon>Thraustochytrida</taxon>
        <taxon>Thraustochytriidae</taxon>
        <taxon>Mucochytrium</taxon>
    </lineage>
</organism>
<dbReference type="Pfam" id="PF00561">
    <property type="entry name" value="Abhydrolase_1"/>
    <property type="match status" value="1"/>
</dbReference>
<dbReference type="GO" id="GO:0052689">
    <property type="term" value="F:carboxylic ester hydrolase activity"/>
    <property type="evidence" value="ECO:0007669"/>
    <property type="project" value="TreeGrafter"/>
</dbReference>
<dbReference type="GO" id="GO:0042171">
    <property type="term" value="F:lysophosphatidic acid acyltransferase activity"/>
    <property type="evidence" value="ECO:0007669"/>
    <property type="project" value="TreeGrafter"/>
</dbReference>
<feature type="domain" description="AB hydrolase-1" evidence="2">
    <location>
        <begin position="56"/>
        <end position="183"/>
    </location>
</feature>
<dbReference type="PANTHER" id="PTHR42886">
    <property type="entry name" value="RE40534P-RELATED"/>
    <property type="match status" value="1"/>
</dbReference>
<dbReference type="EMBL" id="HBHK01017699">
    <property type="protein sequence ID" value="CAD9692117.1"/>
    <property type="molecule type" value="Transcribed_RNA"/>
</dbReference>
<dbReference type="InterPro" id="IPR000073">
    <property type="entry name" value="AB_hydrolase_1"/>
</dbReference>
<evidence type="ECO:0000256" key="1">
    <source>
        <dbReference type="ARBA" id="ARBA00038097"/>
    </source>
</evidence>
<dbReference type="Gene3D" id="3.40.50.1820">
    <property type="entry name" value="alpha/beta hydrolase"/>
    <property type="match status" value="1"/>
</dbReference>
<protein>
    <recommendedName>
        <fullName evidence="2">AB hydrolase-1 domain-containing protein</fullName>
    </recommendedName>
</protein>
<name>A0A7S2S7U6_9STRA</name>
<dbReference type="SUPFAM" id="SSF53474">
    <property type="entry name" value="alpha/beta-Hydrolases"/>
    <property type="match status" value="1"/>
</dbReference>
<gene>
    <name evidence="3" type="ORF">QSP1433_LOCUS11227</name>
</gene>
<evidence type="ECO:0000259" key="2">
    <source>
        <dbReference type="Pfam" id="PF00561"/>
    </source>
</evidence>
<reference evidence="3" key="1">
    <citation type="submission" date="2021-01" db="EMBL/GenBank/DDBJ databases">
        <authorList>
            <person name="Corre E."/>
            <person name="Pelletier E."/>
            <person name="Niang G."/>
            <person name="Scheremetjew M."/>
            <person name="Finn R."/>
            <person name="Kale V."/>
            <person name="Holt S."/>
            <person name="Cochrane G."/>
            <person name="Meng A."/>
            <person name="Brown T."/>
            <person name="Cohen L."/>
        </authorList>
    </citation>
    <scope>NUCLEOTIDE SEQUENCE</scope>
    <source>
        <strain evidence="3">NY070348D</strain>
    </source>
</reference>
<dbReference type="GO" id="GO:0006654">
    <property type="term" value="P:phosphatidic acid biosynthetic process"/>
    <property type="evidence" value="ECO:0007669"/>
    <property type="project" value="TreeGrafter"/>
</dbReference>
<comment type="similarity">
    <text evidence="1">Belongs to the peptidase S33 family. ABHD4/ABHD5 subfamily.</text>
</comment>